<organism evidence="1 2">
    <name type="scientific">Agarivorans albus MKT 106</name>
    <dbReference type="NCBI Taxonomy" id="1331007"/>
    <lineage>
        <taxon>Bacteria</taxon>
        <taxon>Pseudomonadati</taxon>
        <taxon>Pseudomonadota</taxon>
        <taxon>Gammaproteobacteria</taxon>
        <taxon>Alteromonadales</taxon>
        <taxon>Alteromonadaceae</taxon>
        <taxon>Agarivorans</taxon>
    </lineage>
</organism>
<name>R9PRF6_AGAAL</name>
<keyword evidence="2" id="KW-1185">Reference proteome</keyword>
<comment type="caution">
    <text evidence="1">The sequence shown here is derived from an EMBL/GenBank/DDBJ whole genome shotgun (WGS) entry which is preliminary data.</text>
</comment>
<evidence type="ECO:0000313" key="2">
    <source>
        <dbReference type="Proteomes" id="UP000014461"/>
    </source>
</evidence>
<accession>R9PRF6</accession>
<dbReference type="EMBL" id="BARX01000035">
    <property type="protein sequence ID" value="GAD03843.1"/>
    <property type="molecule type" value="Genomic_DNA"/>
</dbReference>
<sequence>MGQVSFLICQKVFVSCYQIHLSIALRQQYSVLLWPQGRNKELFWGGDSL</sequence>
<proteinExistence type="predicted"/>
<protein>
    <submittedName>
        <fullName evidence="1">Uncharacterized protein</fullName>
    </submittedName>
</protein>
<dbReference type="Proteomes" id="UP000014461">
    <property type="component" value="Unassembled WGS sequence"/>
</dbReference>
<dbReference type="AlphaFoldDB" id="R9PRF6"/>
<gene>
    <name evidence="1" type="ORF">AALB_3923</name>
</gene>
<evidence type="ECO:0000313" key="1">
    <source>
        <dbReference type="EMBL" id="GAD03843.1"/>
    </source>
</evidence>
<reference evidence="1" key="1">
    <citation type="journal article" date="2013" name="Genome Announc.">
        <title>Draft Genome Sequence of Agarivorans albus Strain MKT 106T, an Agarolytic Marine Bacterium.</title>
        <authorList>
            <person name="Yasuike M."/>
            <person name="Nakamura Y."/>
            <person name="Kai W."/>
            <person name="Fujiwara A."/>
            <person name="Fukui Y."/>
            <person name="Satomi M."/>
            <person name="Sano M."/>
        </authorList>
    </citation>
    <scope>NUCLEOTIDE SEQUENCE [LARGE SCALE GENOMIC DNA]</scope>
</reference>